<dbReference type="EMBL" id="CP023345">
    <property type="protein sequence ID" value="ATW54450.1"/>
    <property type="molecule type" value="Genomic_DNA"/>
</dbReference>
<evidence type="ECO:0000313" key="1">
    <source>
        <dbReference type="EMBL" id="ATW54450.1"/>
    </source>
</evidence>
<dbReference type="Pfam" id="PF05939">
    <property type="entry name" value="Phage_min_tail"/>
    <property type="match status" value="1"/>
</dbReference>
<organism evidence="1 2">
    <name type="scientific">Salmonella diarizonae</name>
    <dbReference type="NCBI Taxonomy" id="59204"/>
    <lineage>
        <taxon>Bacteria</taxon>
        <taxon>Pseudomonadati</taxon>
        <taxon>Pseudomonadota</taxon>
        <taxon>Gammaproteobacteria</taxon>
        <taxon>Enterobacterales</taxon>
        <taxon>Enterobacteriaceae</taxon>
        <taxon>Salmonella</taxon>
    </lineage>
</organism>
<reference evidence="1 2" key="1">
    <citation type="submission" date="2017-09" db="EMBL/GenBank/DDBJ databases">
        <title>Complete genome of Salmonella enterica subsp. diarizonae isolated from stool of a patient with bacterial enteropathy.</title>
        <authorList>
            <person name="Zhou J."/>
            <person name="Chen Q."/>
            <person name="Guo L."/>
            <person name="Fan J."/>
        </authorList>
    </citation>
    <scope>NUCLEOTIDE SEQUENCE [LARGE SCALE GENOMIC DNA]</scope>
    <source>
        <strain evidence="1 2">HZS154</strain>
    </source>
</reference>
<sequence>MRTFAWVPRPGMGIKTKPSVRVVKFGDGYEQRSQGGLNSQLRSFTPTFRVINDELPYLLAFFNEHGAYKAFLWRPPVVNQTIKVVCREWDIKAQNLYADVSCQFDEVMY</sequence>
<name>A0A2I5HG48_SALDZ</name>
<proteinExistence type="predicted"/>
<evidence type="ECO:0000313" key="2">
    <source>
        <dbReference type="Proteomes" id="UP000230639"/>
    </source>
</evidence>
<protein>
    <submittedName>
        <fullName evidence="1">Phage tail protein</fullName>
    </submittedName>
</protein>
<gene>
    <name evidence="1" type="ORF">CNQ75_07880</name>
</gene>
<dbReference type="Proteomes" id="UP000230639">
    <property type="component" value="Chromosome"/>
</dbReference>
<dbReference type="RefSeq" id="WP_100212412.1">
    <property type="nucleotide sequence ID" value="NZ_CP023345.1"/>
</dbReference>
<dbReference type="AlphaFoldDB" id="A0A2I5HG48"/>
<dbReference type="InterPro" id="IPR010265">
    <property type="entry name" value="Phage_lambda_TipM"/>
</dbReference>
<accession>A0A2I5HG48</accession>